<feature type="signal peptide" evidence="1">
    <location>
        <begin position="1"/>
        <end position="21"/>
    </location>
</feature>
<keyword evidence="3" id="KW-1185">Reference proteome</keyword>
<reference evidence="2 3" key="1">
    <citation type="submission" date="2024-02" db="EMBL/GenBank/DDBJ databases">
        <authorList>
            <person name="Chen Y."/>
            <person name="Shah S."/>
            <person name="Dougan E. K."/>
            <person name="Thang M."/>
            <person name="Chan C."/>
        </authorList>
    </citation>
    <scope>NUCLEOTIDE SEQUENCE [LARGE SCALE GENOMIC DNA]</scope>
</reference>
<feature type="chain" id="PRO_5046492139" evidence="1">
    <location>
        <begin position="22"/>
        <end position="649"/>
    </location>
</feature>
<dbReference type="EMBL" id="CAXAMM010043596">
    <property type="protein sequence ID" value="CAK9110857.1"/>
    <property type="molecule type" value="Genomic_DNA"/>
</dbReference>
<dbReference type="Proteomes" id="UP001642464">
    <property type="component" value="Unassembled WGS sequence"/>
</dbReference>
<comment type="caution">
    <text evidence="2">The sequence shown here is derived from an EMBL/GenBank/DDBJ whole genome shotgun (WGS) entry which is preliminary data.</text>
</comment>
<accession>A0ABP0SEN9</accession>
<keyword evidence="1" id="KW-0732">Signal</keyword>
<organism evidence="2 3">
    <name type="scientific">Durusdinium trenchii</name>
    <dbReference type="NCBI Taxonomy" id="1381693"/>
    <lineage>
        <taxon>Eukaryota</taxon>
        <taxon>Sar</taxon>
        <taxon>Alveolata</taxon>
        <taxon>Dinophyceae</taxon>
        <taxon>Suessiales</taxon>
        <taxon>Symbiodiniaceae</taxon>
        <taxon>Durusdinium</taxon>
    </lineage>
</organism>
<evidence type="ECO:0000313" key="2">
    <source>
        <dbReference type="EMBL" id="CAK9110857.1"/>
    </source>
</evidence>
<evidence type="ECO:0000313" key="3">
    <source>
        <dbReference type="Proteomes" id="UP001642464"/>
    </source>
</evidence>
<protein>
    <submittedName>
        <fullName evidence="2">Uncharacterized protein</fullName>
    </submittedName>
</protein>
<proteinExistence type="predicted"/>
<sequence length="649" mass="73516">MTRVCLTRTSSFLLCSLFVQSFSEERRLQPNEIVCDDAARWSQLPWDYLSFQEVRSWTTLGWTRAMWDAAHPIATTSVLSVTTTFGRRLKLEDEDPWRSQAGEDAVEPGRRKLQIGTMPPTTSTTTLVPASETSCYQDLTEAQQDAVRTLGYSISSWHVCKNPSCAWPSGLPEPNAPCLEVLEWFETSLYTRNWADLTQSKRAALELLGWAHSRWMVMNYPLSYAQLWYELQPRQQEAAAFLGYTVEVWERCERASPCITRLELLENKWKTLRWREMQQPFQDRLRELGYNEERWTNGDGATLTKAYMDLTDSEKVSVRLAGYVSDTWDGCPDAQCEDRFSYLKRKYADISWSALTVAERRAWQLLGHTDHLWLGGMMNTITMQLTWEELSLEQRAQAEFLGFSKGTWQGCNTNWGQNSGGNATQQDGYISTSIGRTVRARMVIRRPFAEVSGNVYGSAVDRLPASFIQVFEEAISRALFCSNPPLSEDPATFVDTDGTPLCIQKEHYETQMHRVKVMTVVEGSIIVDFFLARNQTTTELPAPALFESLQRMLELKTSPLCQDMHFGKFAQVAVMEEIPLSLLSEDALEAAAVFEVMRNQYGPETACQLLADAREGPVKCPTATSSSMASGFMLLTLLSVGRSFFGLLA</sequence>
<name>A0ABP0SEN9_9DINO</name>
<evidence type="ECO:0000256" key="1">
    <source>
        <dbReference type="SAM" id="SignalP"/>
    </source>
</evidence>
<gene>
    <name evidence="2" type="ORF">SCF082_LOCUS51478</name>
</gene>